<dbReference type="Proteomes" id="UP000070501">
    <property type="component" value="Unassembled WGS sequence"/>
</dbReference>
<dbReference type="PROSITE" id="PS00701">
    <property type="entry name" value="RIBOSOMAL_L16_2"/>
    <property type="match status" value="1"/>
</dbReference>
<dbReference type="InterPro" id="IPR000114">
    <property type="entry name" value="Ribosomal_uL16_bact-type"/>
</dbReference>
<protein>
    <submittedName>
        <fullName evidence="6">Ribosomal protein L16p/L10e</fullName>
    </submittedName>
</protein>
<dbReference type="SUPFAM" id="SSF54686">
    <property type="entry name" value="Ribosomal protein L16p/L10e"/>
    <property type="match status" value="1"/>
</dbReference>
<reference evidence="7" key="1">
    <citation type="submission" date="2016-02" db="EMBL/GenBank/DDBJ databases">
        <title>Draft genome sequence of Microdochium bolleyi, a fungal endophyte of beachgrass.</title>
        <authorList>
            <consortium name="DOE Joint Genome Institute"/>
            <person name="David A.S."/>
            <person name="May G."/>
            <person name="Haridas S."/>
            <person name="Lim J."/>
            <person name="Wang M."/>
            <person name="Labutti K."/>
            <person name="Lipzen A."/>
            <person name="Barry K."/>
            <person name="Grigoriev I.V."/>
        </authorList>
    </citation>
    <scope>NUCLEOTIDE SEQUENCE [LARGE SCALE GENOMIC DNA]</scope>
    <source>
        <strain evidence="7">J235TASD1</strain>
    </source>
</reference>
<dbReference type="PANTHER" id="PTHR12220">
    <property type="entry name" value="50S/60S RIBOSOMAL PROTEIN L16"/>
    <property type="match status" value="1"/>
</dbReference>
<dbReference type="GO" id="GO:0019843">
    <property type="term" value="F:rRNA binding"/>
    <property type="evidence" value="ECO:0007669"/>
    <property type="project" value="InterPro"/>
</dbReference>
<evidence type="ECO:0000256" key="2">
    <source>
        <dbReference type="ARBA" id="ARBA00022980"/>
    </source>
</evidence>
<dbReference type="CDD" id="cd01433">
    <property type="entry name" value="Ribosomal_L16_L10e"/>
    <property type="match status" value="1"/>
</dbReference>
<dbReference type="InterPro" id="IPR016180">
    <property type="entry name" value="Ribosomal_uL16_dom"/>
</dbReference>
<dbReference type="AlphaFoldDB" id="A0A136JHF1"/>
<dbReference type="InterPro" id="IPR036920">
    <property type="entry name" value="Ribosomal_uL16_sf"/>
</dbReference>
<dbReference type="InterPro" id="IPR047873">
    <property type="entry name" value="Ribosomal_uL16"/>
</dbReference>
<keyword evidence="3 4" id="KW-0687">Ribonucleoprotein</keyword>
<evidence type="ECO:0000313" key="6">
    <source>
        <dbReference type="EMBL" id="KXJ96581.1"/>
    </source>
</evidence>
<dbReference type="Pfam" id="PF00252">
    <property type="entry name" value="Ribosomal_L16"/>
    <property type="match status" value="1"/>
</dbReference>
<evidence type="ECO:0000256" key="1">
    <source>
        <dbReference type="ARBA" id="ARBA00008931"/>
    </source>
</evidence>
<proteinExistence type="inferred from homology"/>
<evidence type="ECO:0000256" key="4">
    <source>
        <dbReference type="RuleBase" id="RU004413"/>
    </source>
</evidence>
<keyword evidence="7" id="KW-1185">Reference proteome</keyword>
<dbReference type="InParanoid" id="A0A136JHF1"/>
<accession>A0A136JHF1</accession>
<name>A0A136JHF1_9PEZI</name>
<dbReference type="GO" id="GO:0005762">
    <property type="term" value="C:mitochondrial large ribosomal subunit"/>
    <property type="evidence" value="ECO:0007669"/>
    <property type="project" value="TreeGrafter"/>
</dbReference>
<feature type="compositionally biased region" description="Low complexity" evidence="5">
    <location>
        <begin position="222"/>
        <end position="232"/>
    </location>
</feature>
<dbReference type="FunFam" id="3.90.1170.10:FF:000003">
    <property type="entry name" value="54S ribosomal protein L16, mitochondrial"/>
    <property type="match status" value="1"/>
</dbReference>
<dbReference type="NCBIfam" id="TIGR01164">
    <property type="entry name" value="rplP_bact"/>
    <property type="match status" value="1"/>
</dbReference>
<feature type="region of interest" description="Disordered" evidence="5">
    <location>
        <begin position="217"/>
        <end position="241"/>
    </location>
</feature>
<dbReference type="GO" id="GO:0003735">
    <property type="term" value="F:structural constituent of ribosome"/>
    <property type="evidence" value="ECO:0007669"/>
    <property type="project" value="InterPro"/>
</dbReference>
<sequence>MMRTSAPPCLAGAFRALSIATSTVARPSVLPIKSTQICAPKNVRHFSATATMSSWLEPRLDRNKKMMKGRVRVATGGSTKGTTVIWGQYGLRMKDHGRRISAAQLKVAEDTIKARLRGQKYRLYKRVNCNLGVFVSGNEIRMGKGKGSFDHWAARVAVNQICFELKGLIHEKIVRDAFRLAGNKLPGEWEFVHKGEPPVVGITKLNGITLEELKRPRRKVEAAQIEASSSSETPRAPLDTP</sequence>
<dbReference type="FunCoup" id="A0A136JHF1">
    <property type="interactions" value="246"/>
</dbReference>
<dbReference type="PRINTS" id="PR00060">
    <property type="entry name" value="RIBOSOMALL16"/>
</dbReference>
<dbReference type="EMBL" id="KQ964245">
    <property type="protein sequence ID" value="KXJ96581.1"/>
    <property type="molecule type" value="Genomic_DNA"/>
</dbReference>
<evidence type="ECO:0000256" key="3">
    <source>
        <dbReference type="ARBA" id="ARBA00023274"/>
    </source>
</evidence>
<dbReference type="InterPro" id="IPR020798">
    <property type="entry name" value="Ribosomal_uL16_CS"/>
</dbReference>
<comment type="similarity">
    <text evidence="1 4">Belongs to the universal ribosomal protein uL16 family.</text>
</comment>
<dbReference type="STRING" id="196109.A0A136JHF1"/>
<evidence type="ECO:0000256" key="5">
    <source>
        <dbReference type="SAM" id="MobiDB-lite"/>
    </source>
</evidence>
<dbReference type="GO" id="GO:0032543">
    <property type="term" value="P:mitochondrial translation"/>
    <property type="evidence" value="ECO:0007669"/>
    <property type="project" value="TreeGrafter"/>
</dbReference>
<evidence type="ECO:0000313" key="7">
    <source>
        <dbReference type="Proteomes" id="UP000070501"/>
    </source>
</evidence>
<organism evidence="6 7">
    <name type="scientific">Microdochium bolleyi</name>
    <dbReference type="NCBI Taxonomy" id="196109"/>
    <lineage>
        <taxon>Eukaryota</taxon>
        <taxon>Fungi</taxon>
        <taxon>Dikarya</taxon>
        <taxon>Ascomycota</taxon>
        <taxon>Pezizomycotina</taxon>
        <taxon>Sordariomycetes</taxon>
        <taxon>Xylariomycetidae</taxon>
        <taxon>Xylariales</taxon>
        <taxon>Microdochiaceae</taxon>
        <taxon>Microdochium</taxon>
    </lineage>
</organism>
<gene>
    <name evidence="6" type="ORF">Micbo1qcDRAFT_129615</name>
</gene>
<dbReference type="PANTHER" id="PTHR12220:SF13">
    <property type="entry name" value="LARGE RIBOSOMAL SUBUNIT PROTEIN UL16M"/>
    <property type="match status" value="1"/>
</dbReference>
<dbReference type="Gene3D" id="3.90.1170.10">
    <property type="entry name" value="Ribosomal protein L10e/L16"/>
    <property type="match status" value="1"/>
</dbReference>
<dbReference type="OrthoDB" id="268521at2759"/>
<keyword evidence="2 4" id="KW-0689">Ribosomal protein</keyword>